<reference evidence="2 3" key="1">
    <citation type="submission" date="2017-10" db="EMBL/GenBank/DDBJ databases">
        <title>Comparative genomics in systemic dimorphic fungi from Ajellomycetaceae.</title>
        <authorList>
            <person name="Munoz J.F."/>
            <person name="Mcewen J.G."/>
            <person name="Clay O.K."/>
            <person name="Cuomo C.A."/>
        </authorList>
    </citation>
    <scope>NUCLEOTIDE SEQUENCE [LARGE SCALE GENOMIC DNA]</scope>
    <source>
        <strain evidence="2 3">UAMH4076</strain>
    </source>
</reference>
<feature type="chain" id="PRO_5012631920" evidence="1">
    <location>
        <begin position="23"/>
        <end position="92"/>
    </location>
</feature>
<proteinExistence type="predicted"/>
<evidence type="ECO:0000313" key="2">
    <source>
        <dbReference type="EMBL" id="PGH28973.1"/>
    </source>
</evidence>
<evidence type="ECO:0000313" key="3">
    <source>
        <dbReference type="Proteomes" id="UP000226031"/>
    </source>
</evidence>
<gene>
    <name evidence="2" type="ORF">GX50_08275</name>
</gene>
<keyword evidence="3" id="KW-1185">Reference proteome</keyword>
<name>A0A2B7Z6X9_9EURO</name>
<feature type="signal peptide" evidence="1">
    <location>
        <begin position="1"/>
        <end position="22"/>
    </location>
</feature>
<keyword evidence="1" id="KW-0732">Signal</keyword>
<comment type="caution">
    <text evidence="2">The sequence shown here is derived from an EMBL/GenBank/DDBJ whole genome shotgun (WGS) entry which is preliminary data.</text>
</comment>
<dbReference type="EMBL" id="PDND01000289">
    <property type="protein sequence ID" value="PGH28973.1"/>
    <property type="molecule type" value="Genomic_DNA"/>
</dbReference>
<protein>
    <submittedName>
        <fullName evidence="2">Uncharacterized protein</fullName>
    </submittedName>
</protein>
<dbReference type="Proteomes" id="UP000226031">
    <property type="component" value="Unassembled WGS sequence"/>
</dbReference>
<accession>A0A2B7Z6X9</accession>
<sequence length="92" mass="9869">MKFSIVNVLVSGLLLAAAGVNACQCREGTRQGQYCGHCSAVLVTPDFVYDHVAPIEKADDGRFLDGCEGREGLAFSEEEENCRRASAESLVS</sequence>
<dbReference type="AlphaFoldDB" id="A0A2B7Z6X9"/>
<organism evidence="2 3">
    <name type="scientific">[Emmonsia] crescens</name>
    <dbReference type="NCBI Taxonomy" id="73230"/>
    <lineage>
        <taxon>Eukaryota</taxon>
        <taxon>Fungi</taxon>
        <taxon>Dikarya</taxon>
        <taxon>Ascomycota</taxon>
        <taxon>Pezizomycotina</taxon>
        <taxon>Eurotiomycetes</taxon>
        <taxon>Eurotiomycetidae</taxon>
        <taxon>Onygenales</taxon>
        <taxon>Ajellomycetaceae</taxon>
        <taxon>Emergomyces</taxon>
    </lineage>
</organism>
<evidence type="ECO:0000256" key="1">
    <source>
        <dbReference type="SAM" id="SignalP"/>
    </source>
</evidence>